<feature type="signal peptide" evidence="1">
    <location>
        <begin position="1"/>
        <end position="19"/>
    </location>
</feature>
<dbReference type="Proteomes" id="UP000075320">
    <property type="component" value="Unassembled WGS sequence"/>
</dbReference>
<accession>A0A150WH57</accession>
<dbReference type="RefSeq" id="WP_061836392.1">
    <property type="nucleotide sequence ID" value="NZ_LUKE01000005.1"/>
</dbReference>
<evidence type="ECO:0000313" key="3">
    <source>
        <dbReference type="EMBL" id="KYG62431.1"/>
    </source>
</evidence>
<dbReference type="InterPro" id="IPR010611">
    <property type="entry name" value="3D_dom"/>
</dbReference>
<gene>
    <name evidence="3" type="ORF">AZI86_16495</name>
</gene>
<dbReference type="GO" id="GO:0004553">
    <property type="term" value="F:hydrolase activity, hydrolyzing O-glycosyl compounds"/>
    <property type="evidence" value="ECO:0007669"/>
    <property type="project" value="InterPro"/>
</dbReference>
<feature type="domain" description="3D" evidence="2">
    <location>
        <begin position="144"/>
        <end position="200"/>
    </location>
</feature>
<keyword evidence="1" id="KW-0732">Signal</keyword>
<feature type="chain" id="PRO_5007573007" evidence="1">
    <location>
        <begin position="20"/>
        <end position="253"/>
    </location>
</feature>
<protein>
    <submittedName>
        <fullName evidence="3">Murein transglycosylase</fullName>
    </submittedName>
</protein>
<name>A0A150WH57_BDEBC</name>
<sequence length="253" mass="28310">MMKLLFCLLLLPVFTMAEAEQTLPAPTMPPVVVRPLPKPDDILFLSPTIYYKPVLSADPAQCAGTPMVELKDIEDKVLTVLCPKDHANCLMQGACYVADEWGRLRSFNYVRRGVDQLPRWGEVNTSKCPYGYGVRNVCLDPHYSVAADLDFHKLGDVIFVPRLVGVAMPDGSTHHGYLVIRDKGAAIKGPHRFDFFTGFVEPYVSANIMRKLGFSESKNSFVYRKATAEEAEMVRRYTAYPGLIPVPTPRPEL</sequence>
<evidence type="ECO:0000259" key="2">
    <source>
        <dbReference type="Pfam" id="PF06725"/>
    </source>
</evidence>
<dbReference type="InterPro" id="IPR036908">
    <property type="entry name" value="RlpA-like_sf"/>
</dbReference>
<keyword evidence="4" id="KW-1185">Reference proteome</keyword>
<organism evidence="3 4">
    <name type="scientific">Bdellovibrio bacteriovorus</name>
    <dbReference type="NCBI Taxonomy" id="959"/>
    <lineage>
        <taxon>Bacteria</taxon>
        <taxon>Pseudomonadati</taxon>
        <taxon>Bdellovibrionota</taxon>
        <taxon>Bdellovibrionia</taxon>
        <taxon>Bdellovibrionales</taxon>
        <taxon>Pseudobdellovibrionaceae</taxon>
        <taxon>Bdellovibrio</taxon>
    </lineage>
</organism>
<dbReference type="SUPFAM" id="SSF50685">
    <property type="entry name" value="Barwin-like endoglucanases"/>
    <property type="match status" value="1"/>
</dbReference>
<dbReference type="AlphaFoldDB" id="A0A150WH57"/>
<proteinExistence type="predicted"/>
<evidence type="ECO:0000256" key="1">
    <source>
        <dbReference type="SAM" id="SignalP"/>
    </source>
</evidence>
<dbReference type="EMBL" id="LUKE01000005">
    <property type="protein sequence ID" value="KYG62431.1"/>
    <property type="molecule type" value="Genomic_DNA"/>
</dbReference>
<dbReference type="Pfam" id="PF06725">
    <property type="entry name" value="3D"/>
    <property type="match status" value="1"/>
</dbReference>
<reference evidence="3 4" key="1">
    <citation type="submission" date="2016-03" db="EMBL/GenBank/DDBJ databases">
        <authorList>
            <person name="Ploux O."/>
        </authorList>
    </citation>
    <scope>NUCLEOTIDE SEQUENCE [LARGE SCALE GENOMIC DNA]</scope>
    <source>
        <strain evidence="3 4">R0</strain>
    </source>
</reference>
<dbReference type="OrthoDB" id="5301683at2"/>
<dbReference type="GO" id="GO:0019867">
    <property type="term" value="C:outer membrane"/>
    <property type="evidence" value="ECO:0007669"/>
    <property type="project" value="InterPro"/>
</dbReference>
<dbReference type="CDD" id="cd22785">
    <property type="entry name" value="DPBB_MltA-like"/>
    <property type="match status" value="1"/>
</dbReference>
<dbReference type="Gene3D" id="2.40.40.10">
    <property type="entry name" value="RlpA-like domain"/>
    <property type="match status" value="1"/>
</dbReference>
<dbReference type="GO" id="GO:0009254">
    <property type="term" value="P:peptidoglycan turnover"/>
    <property type="evidence" value="ECO:0007669"/>
    <property type="project" value="InterPro"/>
</dbReference>
<evidence type="ECO:0000313" key="4">
    <source>
        <dbReference type="Proteomes" id="UP000075320"/>
    </source>
</evidence>
<comment type="caution">
    <text evidence="3">The sequence shown here is derived from an EMBL/GenBank/DDBJ whole genome shotgun (WGS) entry which is preliminary data.</text>
</comment>